<organism evidence="3">
    <name type="scientific">Micromonospora okii</name>
    <dbReference type="NCBI Taxonomy" id="1182970"/>
    <lineage>
        <taxon>Bacteria</taxon>
        <taxon>Bacillati</taxon>
        <taxon>Actinomycetota</taxon>
        <taxon>Actinomycetes</taxon>
        <taxon>Micromonosporales</taxon>
        <taxon>Micromonosporaceae</taxon>
        <taxon>Micromonospora</taxon>
    </lineage>
</organism>
<evidence type="ECO:0000313" key="3">
    <source>
        <dbReference type="EMBL" id="AZO92779.1"/>
    </source>
</evidence>
<evidence type="ECO:0000256" key="1">
    <source>
        <dbReference type="SAM" id="MobiDB-lite"/>
    </source>
</evidence>
<gene>
    <name evidence="3" type="ORF">orf(+13)</name>
</gene>
<dbReference type="AlphaFoldDB" id="A0A3Q9B1C9"/>
<feature type="region of interest" description="Disordered" evidence="1">
    <location>
        <begin position="247"/>
        <end position="289"/>
    </location>
</feature>
<accession>A0A3Q9B1C9</accession>
<name>A0A3Q9B1C9_9ACTN</name>
<evidence type="ECO:0000259" key="2">
    <source>
        <dbReference type="Pfam" id="PF14028"/>
    </source>
</evidence>
<feature type="domain" description="Thiopeptide-type bacteriocin biosynthesis" evidence="2">
    <location>
        <begin position="5"/>
        <end position="235"/>
    </location>
</feature>
<dbReference type="Pfam" id="PF14028">
    <property type="entry name" value="Lant_dehydr_C"/>
    <property type="match status" value="1"/>
</dbReference>
<dbReference type="EMBL" id="MH311781">
    <property type="protein sequence ID" value="AZO92779.1"/>
    <property type="molecule type" value="Genomic_DNA"/>
</dbReference>
<proteinExistence type="predicted"/>
<dbReference type="InterPro" id="IPR023809">
    <property type="entry name" value="Thiopep_bacteriocin_synth_dom"/>
</dbReference>
<reference evidence="3" key="1">
    <citation type="journal article" date="2018" name="Appl. Environ. Microbiol.">
        <title>Discovery of 16-demethylrifamycins by Removing Predominant Polyketide Biosynthetic Pathway in Micromonospora sp. TP-A0468.</title>
        <authorList>
            <person name="Zhou Q."/>
            <person name="Luo G.C."/>
            <person name="Zhang H."/>
            <person name="Tang G.L."/>
        </authorList>
    </citation>
    <scope>NUCLEOTIDE SEQUENCE</scope>
    <source>
        <strain evidence="3">TP-A0468</strain>
    </source>
</reference>
<sequence>MERSWLFARLAVPAGEPRAAELIGTVVAGAVAATRWADPGASWFFDRYACPAGPRLRLGFHATGPGLDEVRRRLPTDDGAAVDPYPVRDAARGGPLAHAGSDLALALLGGDAPRPAGAELSLAVAHLRHLTGLVPAADRPAFLFLHWQERGALLTGAQRRDLAARADAGAERIVLAAGDLPPAGEATLDWARYLDRVAAVAAHEQAATPTGFLLAHHAQLTHQRWGITPDVDALAALALRLSMTRDRRPATPLPTPPAPASSVVVPPATAPPVPAPSRRPQAHAPVPTT</sequence>
<protein>
    <submittedName>
        <fullName evidence="3">Orf(+13)</fullName>
    </submittedName>
</protein>
<feature type="compositionally biased region" description="Pro residues" evidence="1">
    <location>
        <begin position="268"/>
        <end position="277"/>
    </location>
</feature>